<dbReference type="SUPFAM" id="SSF55729">
    <property type="entry name" value="Acyl-CoA N-acyltransferases (Nat)"/>
    <property type="match status" value="1"/>
</dbReference>
<comment type="caution">
    <text evidence="2">The sequence shown here is derived from an EMBL/GenBank/DDBJ whole genome shotgun (WGS) entry which is preliminary data.</text>
</comment>
<accession>A0A329LWE5</accession>
<dbReference type="InterPro" id="IPR016181">
    <property type="entry name" value="Acyl_CoA_acyltransferase"/>
</dbReference>
<reference evidence="2 3" key="1">
    <citation type="journal article" date="2009" name="Int. J. Syst. Evol. Microbiol.">
        <title>Paenibacillus contaminans sp. nov., isolated from a contaminated laboratory plate.</title>
        <authorList>
            <person name="Chou J.H."/>
            <person name="Lee J.H."/>
            <person name="Lin M.C."/>
            <person name="Chang P.S."/>
            <person name="Arun A.B."/>
            <person name="Young C.C."/>
            <person name="Chen W.M."/>
        </authorList>
    </citation>
    <scope>NUCLEOTIDE SEQUENCE [LARGE SCALE GENOMIC DNA]</scope>
    <source>
        <strain evidence="2 3">CKOBP-6</strain>
    </source>
</reference>
<evidence type="ECO:0000313" key="3">
    <source>
        <dbReference type="Proteomes" id="UP000250369"/>
    </source>
</evidence>
<dbReference type="GO" id="GO:0016747">
    <property type="term" value="F:acyltransferase activity, transferring groups other than amino-acyl groups"/>
    <property type="evidence" value="ECO:0007669"/>
    <property type="project" value="InterPro"/>
</dbReference>
<dbReference type="Gene3D" id="3.40.630.30">
    <property type="match status" value="1"/>
</dbReference>
<dbReference type="RefSeq" id="WP_113035865.1">
    <property type="nucleotide sequence ID" value="NZ_QMFB01000036.1"/>
</dbReference>
<protein>
    <submittedName>
        <fullName evidence="2">GNAT family N-acetyltransferase</fullName>
    </submittedName>
</protein>
<name>A0A329LWE5_9BACL</name>
<dbReference type="Pfam" id="PF13527">
    <property type="entry name" value="Acetyltransf_9"/>
    <property type="match status" value="1"/>
</dbReference>
<evidence type="ECO:0000313" key="2">
    <source>
        <dbReference type="EMBL" id="RAV11758.1"/>
    </source>
</evidence>
<dbReference type="OrthoDB" id="5291446at2"/>
<dbReference type="EMBL" id="QMFB01000036">
    <property type="protein sequence ID" value="RAV11758.1"/>
    <property type="molecule type" value="Genomic_DNA"/>
</dbReference>
<proteinExistence type="predicted"/>
<dbReference type="PROSITE" id="PS51186">
    <property type="entry name" value="GNAT"/>
    <property type="match status" value="1"/>
</dbReference>
<sequence>MAEYRQLHHADELNEAAKLADRVFRDHEQVSMGQAFPLVFSPGLGQSFGAFEDGKLVAFIGLVPWLVNAGGARLKVYALGAVCTDPDYRGKGYAGTILDMVKEHIRKAGASLLLVSGDRGLYTRNHCYHYGSFNRYTFLPENGEAIAAQNTAYSVREFASSDWYTLHELAESRPVRYEQGLSELAQLIHSQAVASIYKQEHRTLIAEKDGKPVAFAVLSIPVRYQTSAASQAAEWAGDASAVAAIFADAMKRYSLEKLDIAVPWQEAELRQALLDTPFQAGRNNGTVFISDPQLLLEQLTPYWNGAIDTQRGELRVTAGEDGQFTLHLGPDAIALTPQELVSVVFDAEPKLAEQPSVEIQERLAALFPIPFPYANGLNFV</sequence>
<dbReference type="Proteomes" id="UP000250369">
    <property type="component" value="Unassembled WGS sequence"/>
</dbReference>
<organism evidence="2 3">
    <name type="scientific">Paenibacillus contaminans</name>
    <dbReference type="NCBI Taxonomy" id="450362"/>
    <lineage>
        <taxon>Bacteria</taxon>
        <taxon>Bacillati</taxon>
        <taxon>Bacillota</taxon>
        <taxon>Bacilli</taxon>
        <taxon>Bacillales</taxon>
        <taxon>Paenibacillaceae</taxon>
        <taxon>Paenibacillus</taxon>
    </lineage>
</organism>
<keyword evidence="2" id="KW-0808">Transferase</keyword>
<feature type="domain" description="N-acetyltransferase" evidence="1">
    <location>
        <begin position="2"/>
        <end position="153"/>
    </location>
</feature>
<keyword evidence="3" id="KW-1185">Reference proteome</keyword>
<gene>
    <name evidence="2" type="ORF">DQG23_35945</name>
</gene>
<dbReference type="CDD" id="cd04301">
    <property type="entry name" value="NAT_SF"/>
    <property type="match status" value="1"/>
</dbReference>
<dbReference type="InterPro" id="IPR000182">
    <property type="entry name" value="GNAT_dom"/>
</dbReference>
<dbReference type="AlphaFoldDB" id="A0A329LWE5"/>
<evidence type="ECO:0000259" key="1">
    <source>
        <dbReference type="PROSITE" id="PS51186"/>
    </source>
</evidence>